<dbReference type="CDD" id="cd10317">
    <property type="entry name" value="RGL4_C"/>
    <property type="match status" value="1"/>
</dbReference>
<gene>
    <name evidence="10" type="ORF">AWC35_21185</name>
</gene>
<dbReference type="GO" id="GO:0030246">
    <property type="term" value="F:carbohydrate binding"/>
    <property type="evidence" value="ECO:0007669"/>
    <property type="project" value="InterPro"/>
</dbReference>
<dbReference type="GO" id="GO:0005576">
    <property type="term" value="C:extracellular region"/>
    <property type="evidence" value="ECO:0007669"/>
    <property type="project" value="UniProtKB-SubCell"/>
</dbReference>
<evidence type="ECO:0000259" key="9">
    <source>
        <dbReference type="Pfam" id="PF14686"/>
    </source>
</evidence>
<sequence length="568" mass="63757">MKKSMLFLIGFILSPYGHCTAPVALTTSGLKTTLDNGLIKVEFSEDGSAASIIKNGENIVTHLSGAERDPSKQRSAYLDYYVKGVKDFTPNRVDVIKNGPEMAHIAYIDDQRGLLRLEYHLIMRKGISGIYSYVVAENAGKQDVVISELRNVYRFDPAKLDHLYNGVRTGQPLLYGQLEQLPKVQDETWRLPQGEVYSKYDFAGYLHALPFWGVFGHGVGAWLIHASPEYFSGDALKQELLVHQDAIILNYMTGAHFGTPDMVARPGWKKLYGPWLLYINQGNQQQMLNDASRRSAAEKAAWPYRWLDDKRYPLERTTLNGQVHSQWPVTVILSSSLDEAINLQTRGYSFQAVTDNEGKFSIGHVRPGEYKLAVYANSGTQPGILAQQTVTVSGNHQRLPDITIPHAKPVIWAIGQADRQAGEFRLGHEARNYRWQNAVPANLTFTIGRSDYQRDWYYAQTKPGKWDIRFAMQPKNKTYYLNIALAAASNGSMSNPTAPELAVVVNGKTIQTLKYENDKTIYRGALKNGRYHFEQIAITPAQLKKGNNTISLELKGGSVMYDVITLSE</sequence>
<evidence type="ECO:0000313" key="10">
    <source>
        <dbReference type="EMBL" id="ATA22571.1"/>
    </source>
</evidence>
<evidence type="ECO:0000256" key="1">
    <source>
        <dbReference type="ARBA" id="ARBA00001324"/>
    </source>
</evidence>
<accession>A0A250B8V4</accession>
<dbReference type="GO" id="GO:0102210">
    <property type="term" value="F:rhamnogalacturonan endolyase activity"/>
    <property type="evidence" value="ECO:0007669"/>
    <property type="project" value="UniProtKB-EC"/>
</dbReference>
<protein>
    <recommendedName>
        <fullName evidence="4">rhamnogalacturonan endolyase</fullName>
        <ecNumber evidence="4">4.2.2.23</ecNumber>
    </recommendedName>
</protein>
<dbReference type="OrthoDB" id="101122at2"/>
<dbReference type="CDD" id="cd10320">
    <property type="entry name" value="RGL4_N"/>
    <property type="match status" value="1"/>
</dbReference>
<dbReference type="Gene3D" id="2.60.120.260">
    <property type="entry name" value="Galactose-binding domain-like"/>
    <property type="match status" value="1"/>
</dbReference>
<dbReference type="InterPro" id="IPR014718">
    <property type="entry name" value="GH-type_carb-bd"/>
</dbReference>
<dbReference type="SUPFAM" id="SSF49785">
    <property type="entry name" value="Galactose-binding domain-like"/>
    <property type="match status" value="1"/>
</dbReference>
<feature type="domain" description="Rhamnogalacturonan lyase" evidence="9">
    <location>
        <begin position="335"/>
        <end position="395"/>
    </location>
</feature>
<dbReference type="PANTHER" id="PTHR32018:SF1">
    <property type="entry name" value="RHAMNOGALACTURONAN ENDOLYASE"/>
    <property type="match status" value="1"/>
</dbReference>
<dbReference type="Proteomes" id="UP000217182">
    <property type="component" value="Chromosome"/>
</dbReference>
<evidence type="ECO:0000313" key="11">
    <source>
        <dbReference type="Proteomes" id="UP000217182"/>
    </source>
</evidence>
<evidence type="ECO:0000259" key="8">
    <source>
        <dbReference type="Pfam" id="PF14683"/>
    </source>
</evidence>
<comment type="similarity">
    <text evidence="3">Belongs to the polysaccharide lyase 4 family.</text>
</comment>
<dbReference type="InterPro" id="IPR013784">
    <property type="entry name" value="Carb-bd-like_fold"/>
</dbReference>
<evidence type="ECO:0000256" key="4">
    <source>
        <dbReference type="ARBA" id="ARBA00012437"/>
    </source>
</evidence>
<dbReference type="InterPro" id="IPR008979">
    <property type="entry name" value="Galactose-bd-like_sf"/>
</dbReference>
<dbReference type="KEGG" id="gqu:AWC35_21185"/>
<dbReference type="CDD" id="cd10316">
    <property type="entry name" value="RGL4_M"/>
    <property type="match status" value="1"/>
</dbReference>
<keyword evidence="5" id="KW-0964">Secreted</keyword>
<dbReference type="Gene3D" id="2.70.98.10">
    <property type="match status" value="1"/>
</dbReference>
<dbReference type="Pfam" id="PF14686">
    <property type="entry name" value="fn3_3"/>
    <property type="match status" value="1"/>
</dbReference>
<reference evidence="10 11" key="1">
    <citation type="submission" date="2016-01" db="EMBL/GenBank/DDBJ databases">
        <authorList>
            <person name="Oliw E.H."/>
        </authorList>
    </citation>
    <scope>NUCLEOTIDE SEQUENCE [LARGE SCALE GENOMIC DNA]</scope>
    <source>
        <strain evidence="10 11">FRB97</strain>
    </source>
</reference>
<name>A0A250B8V4_9GAMM</name>
<dbReference type="Pfam" id="PF14683">
    <property type="entry name" value="CBM-like"/>
    <property type="match status" value="1"/>
</dbReference>
<dbReference type="InterPro" id="IPR051850">
    <property type="entry name" value="Polysacch_Lyase_4"/>
</dbReference>
<dbReference type="AlphaFoldDB" id="A0A250B8V4"/>
<evidence type="ECO:0000256" key="2">
    <source>
        <dbReference type="ARBA" id="ARBA00004613"/>
    </source>
</evidence>
<organism evidence="10 11">
    <name type="scientific">Gibbsiella quercinecans</name>
    <dbReference type="NCBI Taxonomy" id="929813"/>
    <lineage>
        <taxon>Bacteria</taxon>
        <taxon>Pseudomonadati</taxon>
        <taxon>Pseudomonadota</taxon>
        <taxon>Gammaproteobacteria</taxon>
        <taxon>Enterobacterales</taxon>
        <taxon>Yersiniaceae</taxon>
        <taxon>Gibbsiella</taxon>
    </lineage>
</organism>
<dbReference type="InterPro" id="IPR029411">
    <property type="entry name" value="RG-lyase_III"/>
</dbReference>
<dbReference type="InterPro" id="IPR029413">
    <property type="entry name" value="RG-lyase_II"/>
</dbReference>
<dbReference type="PANTHER" id="PTHR32018">
    <property type="entry name" value="RHAMNOGALACTURONATE LYASE FAMILY PROTEIN"/>
    <property type="match status" value="1"/>
</dbReference>
<dbReference type="SUPFAM" id="SSF49452">
    <property type="entry name" value="Starch-binding domain-like"/>
    <property type="match status" value="1"/>
</dbReference>
<evidence type="ECO:0000256" key="7">
    <source>
        <dbReference type="ARBA" id="ARBA00023239"/>
    </source>
</evidence>
<comment type="catalytic activity">
    <reaction evidence="1">
        <text>Endotype eliminative cleavage of L-alpha-rhamnopyranosyl-(1-&gt;4)-alpha-D-galactopyranosyluronic acid bonds of rhamnogalacturonan I domains in ramified hairy regions of pectin leaving L-rhamnopyranose at the reducing end and 4-deoxy-4,5-unsaturated D-galactopyranosyluronic acid at the non-reducing end.</text>
        <dbReference type="EC" id="4.2.2.23"/>
    </reaction>
</comment>
<dbReference type="Gene3D" id="2.60.40.1120">
    <property type="entry name" value="Carboxypeptidase-like, regulatory domain"/>
    <property type="match status" value="1"/>
</dbReference>
<feature type="domain" description="Rhamnogalacturonan lyase" evidence="8">
    <location>
        <begin position="411"/>
        <end position="566"/>
    </location>
</feature>
<dbReference type="SUPFAM" id="SSF74650">
    <property type="entry name" value="Galactose mutarotase-like"/>
    <property type="match status" value="1"/>
</dbReference>
<keyword evidence="11" id="KW-1185">Reference proteome</keyword>
<evidence type="ECO:0000256" key="3">
    <source>
        <dbReference type="ARBA" id="ARBA00010418"/>
    </source>
</evidence>
<dbReference type="EMBL" id="CP014136">
    <property type="protein sequence ID" value="ATA22571.1"/>
    <property type="molecule type" value="Genomic_DNA"/>
</dbReference>
<evidence type="ECO:0000256" key="6">
    <source>
        <dbReference type="ARBA" id="ARBA00022729"/>
    </source>
</evidence>
<evidence type="ECO:0000256" key="5">
    <source>
        <dbReference type="ARBA" id="ARBA00022525"/>
    </source>
</evidence>
<keyword evidence="6" id="KW-0732">Signal</keyword>
<comment type="subcellular location">
    <subcellularLocation>
        <location evidence="2">Secreted</location>
    </subcellularLocation>
</comment>
<dbReference type="GO" id="GO:0005975">
    <property type="term" value="P:carbohydrate metabolic process"/>
    <property type="evidence" value="ECO:0007669"/>
    <property type="project" value="InterPro"/>
</dbReference>
<dbReference type="InterPro" id="IPR011013">
    <property type="entry name" value="Gal_mutarotase_sf_dom"/>
</dbReference>
<dbReference type="EC" id="4.2.2.23" evidence="4"/>
<proteinExistence type="inferred from homology"/>
<keyword evidence="7 10" id="KW-0456">Lyase</keyword>